<dbReference type="STRING" id="305900.GV64_08625"/>
<accession>A0A081K9H7</accession>
<dbReference type="Pfam" id="PF00571">
    <property type="entry name" value="CBS"/>
    <property type="match status" value="2"/>
</dbReference>
<protein>
    <recommendedName>
        <fullName evidence="3">CBS domain-containing protein</fullName>
    </recommendedName>
</protein>
<reference evidence="4 5" key="1">
    <citation type="submission" date="2014-06" db="EMBL/GenBank/DDBJ databases">
        <title>Whole Genome Sequences of Three Symbiotic Endozoicomonas Bacteria.</title>
        <authorList>
            <person name="Neave M.J."/>
            <person name="Apprill A."/>
            <person name="Voolstra C.R."/>
        </authorList>
    </citation>
    <scope>NUCLEOTIDE SEQUENCE [LARGE SCALE GENOMIC DNA]</scope>
    <source>
        <strain evidence="4 5">DSM 22380</strain>
    </source>
</reference>
<keyword evidence="5" id="KW-1185">Reference proteome</keyword>
<dbReference type="eggNOG" id="COG0517">
    <property type="taxonomic scope" value="Bacteria"/>
</dbReference>
<dbReference type="InterPro" id="IPR046342">
    <property type="entry name" value="CBS_dom_sf"/>
</dbReference>
<evidence type="ECO:0000256" key="1">
    <source>
        <dbReference type="ARBA" id="ARBA00023122"/>
    </source>
</evidence>
<keyword evidence="1 2" id="KW-0129">CBS domain</keyword>
<organism evidence="4 5">
    <name type="scientific">Endozoicomonas elysicola</name>
    <dbReference type="NCBI Taxonomy" id="305900"/>
    <lineage>
        <taxon>Bacteria</taxon>
        <taxon>Pseudomonadati</taxon>
        <taxon>Pseudomonadota</taxon>
        <taxon>Gammaproteobacteria</taxon>
        <taxon>Oceanospirillales</taxon>
        <taxon>Endozoicomonadaceae</taxon>
        <taxon>Endozoicomonas</taxon>
    </lineage>
</organism>
<name>A0A081K9H7_9GAMM</name>
<dbReference type="SUPFAM" id="SSF54631">
    <property type="entry name" value="CBS-domain pair"/>
    <property type="match status" value="1"/>
</dbReference>
<evidence type="ECO:0000256" key="2">
    <source>
        <dbReference type="PROSITE-ProRule" id="PRU00703"/>
    </source>
</evidence>
<gene>
    <name evidence="4" type="ORF">GV64_08625</name>
</gene>
<dbReference type="PANTHER" id="PTHR43080">
    <property type="entry name" value="CBS DOMAIN-CONTAINING PROTEIN CBSX3, MITOCHONDRIAL"/>
    <property type="match status" value="1"/>
</dbReference>
<evidence type="ECO:0000259" key="3">
    <source>
        <dbReference type="PROSITE" id="PS51371"/>
    </source>
</evidence>
<dbReference type="Gene3D" id="3.10.580.10">
    <property type="entry name" value="CBS-domain"/>
    <property type="match status" value="1"/>
</dbReference>
<dbReference type="AlphaFoldDB" id="A0A081K9H7"/>
<dbReference type="InterPro" id="IPR051257">
    <property type="entry name" value="Diverse_CBS-Domain"/>
</dbReference>
<proteinExistence type="predicted"/>
<evidence type="ECO:0000313" key="4">
    <source>
        <dbReference type="EMBL" id="KEI70803.1"/>
    </source>
</evidence>
<dbReference type="PANTHER" id="PTHR43080:SF2">
    <property type="entry name" value="CBS DOMAIN-CONTAINING PROTEIN"/>
    <property type="match status" value="1"/>
</dbReference>
<sequence length="138" mass="15095">MVRSITVEDCMTPKVVTISPDIQVVEAIRILLQHNITAAPVVDNEGVLVGILSESDCLEGTLNGSYFSQDAGLVSEYMTRNVVTADPQEDIITVYQRFMTDKAFRVPVVSEGTLVGILSPKDLMSALLEFYERPVDSG</sequence>
<dbReference type="EMBL" id="JOJP01000001">
    <property type="protein sequence ID" value="KEI70803.1"/>
    <property type="molecule type" value="Genomic_DNA"/>
</dbReference>
<evidence type="ECO:0000313" key="5">
    <source>
        <dbReference type="Proteomes" id="UP000027997"/>
    </source>
</evidence>
<feature type="domain" description="CBS" evidence="3">
    <location>
        <begin position="78"/>
        <end position="135"/>
    </location>
</feature>
<dbReference type="PROSITE" id="PS51371">
    <property type="entry name" value="CBS"/>
    <property type="match status" value="2"/>
</dbReference>
<dbReference type="InterPro" id="IPR000644">
    <property type="entry name" value="CBS_dom"/>
</dbReference>
<feature type="domain" description="CBS" evidence="3">
    <location>
        <begin position="11"/>
        <end position="67"/>
    </location>
</feature>
<comment type="caution">
    <text evidence="4">The sequence shown here is derived from an EMBL/GenBank/DDBJ whole genome shotgun (WGS) entry which is preliminary data.</text>
</comment>
<dbReference type="Proteomes" id="UP000027997">
    <property type="component" value="Unassembled WGS sequence"/>
</dbReference>
<dbReference type="SMART" id="SM00116">
    <property type="entry name" value="CBS"/>
    <property type="match status" value="2"/>
</dbReference>